<gene>
    <name evidence="1" type="ORF">STAS_24071</name>
</gene>
<name>A0A5A7QPW4_STRAF</name>
<organism evidence="1 2">
    <name type="scientific">Striga asiatica</name>
    <name type="common">Asiatic witchweed</name>
    <name type="synonym">Buchnera asiatica</name>
    <dbReference type="NCBI Taxonomy" id="4170"/>
    <lineage>
        <taxon>Eukaryota</taxon>
        <taxon>Viridiplantae</taxon>
        <taxon>Streptophyta</taxon>
        <taxon>Embryophyta</taxon>
        <taxon>Tracheophyta</taxon>
        <taxon>Spermatophyta</taxon>
        <taxon>Magnoliopsida</taxon>
        <taxon>eudicotyledons</taxon>
        <taxon>Gunneridae</taxon>
        <taxon>Pentapetalae</taxon>
        <taxon>asterids</taxon>
        <taxon>lamiids</taxon>
        <taxon>Lamiales</taxon>
        <taxon>Orobanchaceae</taxon>
        <taxon>Buchnereae</taxon>
        <taxon>Striga</taxon>
    </lineage>
</organism>
<comment type="caution">
    <text evidence="1">The sequence shown here is derived from an EMBL/GenBank/DDBJ whole genome shotgun (WGS) entry which is preliminary data.</text>
</comment>
<proteinExistence type="predicted"/>
<accession>A0A5A7QPW4</accession>
<dbReference type="AlphaFoldDB" id="A0A5A7QPW4"/>
<dbReference type="EMBL" id="BKCP01007737">
    <property type="protein sequence ID" value="GER47006.1"/>
    <property type="molecule type" value="Genomic_DNA"/>
</dbReference>
<evidence type="ECO:0000313" key="2">
    <source>
        <dbReference type="Proteomes" id="UP000325081"/>
    </source>
</evidence>
<reference evidence="2" key="1">
    <citation type="journal article" date="2019" name="Curr. Biol.">
        <title>Genome Sequence of Striga asiatica Provides Insight into the Evolution of Plant Parasitism.</title>
        <authorList>
            <person name="Yoshida S."/>
            <person name="Kim S."/>
            <person name="Wafula E.K."/>
            <person name="Tanskanen J."/>
            <person name="Kim Y.M."/>
            <person name="Honaas L."/>
            <person name="Yang Z."/>
            <person name="Spallek T."/>
            <person name="Conn C.E."/>
            <person name="Ichihashi Y."/>
            <person name="Cheong K."/>
            <person name="Cui S."/>
            <person name="Der J.P."/>
            <person name="Gundlach H."/>
            <person name="Jiao Y."/>
            <person name="Hori C."/>
            <person name="Ishida J.K."/>
            <person name="Kasahara H."/>
            <person name="Kiba T."/>
            <person name="Kim M.S."/>
            <person name="Koo N."/>
            <person name="Laohavisit A."/>
            <person name="Lee Y.H."/>
            <person name="Lumba S."/>
            <person name="McCourt P."/>
            <person name="Mortimer J.C."/>
            <person name="Mutuku J.M."/>
            <person name="Nomura T."/>
            <person name="Sasaki-Sekimoto Y."/>
            <person name="Seto Y."/>
            <person name="Wang Y."/>
            <person name="Wakatake T."/>
            <person name="Sakakibara H."/>
            <person name="Demura T."/>
            <person name="Yamaguchi S."/>
            <person name="Yoneyama K."/>
            <person name="Manabe R.I."/>
            <person name="Nelson D.C."/>
            <person name="Schulman A.H."/>
            <person name="Timko M.P."/>
            <person name="dePamphilis C.W."/>
            <person name="Choi D."/>
            <person name="Shirasu K."/>
        </authorList>
    </citation>
    <scope>NUCLEOTIDE SEQUENCE [LARGE SCALE GENOMIC DNA]</scope>
    <source>
        <strain evidence="2">cv. UVA1</strain>
    </source>
</reference>
<dbReference type="OrthoDB" id="432685at2759"/>
<evidence type="ECO:0000313" key="1">
    <source>
        <dbReference type="EMBL" id="GER47006.1"/>
    </source>
</evidence>
<keyword evidence="2" id="KW-1185">Reference proteome</keyword>
<sequence length="109" mass="12077">MNHVSGDKAKDRSQGELTGILKELGYTEDMFNIELNKIVATLPSQPKVDAAANQPLENYYAIPRDGQITRPAFLGAPESARLYNMDRFMASSGVKGFRLWQGCVVELTL</sequence>
<dbReference type="Proteomes" id="UP000325081">
    <property type="component" value="Unassembled WGS sequence"/>
</dbReference>
<protein>
    <submittedName>
        <fullName evidence="1">NADH-cytochrome b5 reductase 2</fullName>
    </submittedName>
</protein>